<dbReference type="AlphaFoldDB" id="A0A673MLQ7"/>
<dbReference type="Pfam" id="PF21365">
    <property type="entry name" value="Glyco_hydro_31_3rd"/>
    <property type="match status" value="1"/>
</dbReference>
<reference evidence="3" key="2">
    <citation type="submission" date="2025-09" db="UniProtKB">
        <authorList>
            <consortium name="Ensembl"/>
        </authorList>
    </citation>
    <scope>IDENTIFICATION</scope>
</reference>
<feature type="domain" description="Glycosyl hydrolase family 31 C-terminal" evidence="2">
    <location>
        <begin position="586"/>
        <end position="670"/>
    </location>
</feature>
<keyword evidence="4" id="KW-1185">Reference proteome</keyword>
<dbReference type="SUPFAM" id="SSF51445">
    <property type="entry name" value="(Trans)glycosidases"/>
    <property type="match status" value="1"/>
</dbReference>
<dbReference type="Gene3D" id="3.20.20.80">
    <property type="entry name" value="Glycosidases"/>
    <property type="match status" value="1"/>
</dbReference>
<dbReference type="PANTHER" id="PTHR43053:SF6">
    <property type="entry name" value="SITS-BINDING PROTEIN"/>
    <property type="match status" value="1"/>
</dbReference>
<organism evidence="3 4">
    <name type="scientific">Sinocyclocheilus rhinocerous</name>
    <dbReference type="NCBI Taxonomy" id="307959"/>
    <lineage>
        <taxon>Eukaryota</taxon>
        <taxon>Metazoa</taxon>
        <taxon>Chordata</taxon>
        <taxon>Craniata</taxon>
        <taxon>Vertebrata</taxon>
        <taxon>Euteleostomi</taxon>
        <taxon>Actinopterygii</taxon>
        <taxon>Neopterygii</taxon>
        <taxon>Teleostei</taxon>
        <taxon>Ostariophysi</taxon>
        <taxon>Cypriniformes</taxon>
        <taxon>Cyprinidae</taxon>
        <taxon>Cyprininae</taxon>
        <taxon>Sinocyclocheilus</taxon>
    </lineage>
</organism>
<evidence type="ECO:0000313" key="3">
    <source>
        <dbReference type="Ensembl" id="ENSSRHP00000093520.1"/>
    </source>
</evidence>
<evidence type="ECO:0000259" key="2">
    <source>
        <dbReference type="Pfam" id="PF21365"/>
    </source>
</evidence>
<name>A0A673MLQ7_9TELE</name>
<dbReference type="InterPro" id="IPR050985">
    <property type="entry name" value="Alpha-glycosidase_related"/>
</dbReference>
<dbReference type="Ensembl" id="ENSSRHT00000096045.1">
    <property type="protein sequence ID" value="ENSSRHP00000093520.1"/>
    <property type="gene ID" value="ENSSRHG00000046094.1"/>
</dbReference>
<dbReference type="InterPro" id="IPR017853">
    <property type="entry name" value="GH"/>
</dbReference>
<accession>A0A673MLQ7</accession>
<dbReference type="SUPFAM" id="SSF51011">
    <property type="entry name" value="Glycosyl hydrolase domain"/>
    <property type="match status" value="1"/>
</dbReference>
<dbReference type="InterPro" id="IPR013780">
    <property type="entry name" value="Glyco_hydro_b"/>
</dbReference>
<protein>
    <submittedName>
        <fullName evidence="3">SITS-binding protein-like</fullName>
    </submittedName>
</protein>
<dbReference type="Proteomes" id="UP000472270">
    <property type="component" value="Unassembled WGS sequence"/>
</dbReference>
<evidence type="ECO:0000313" key="4">
    <source>
        <dbReference type="Proteomes" id="UP000472270"/>
    </source>
</evidence>
<gene>
    <name evidence="3" type="primary">si:ch211-236l14.4</name>
</gene>
<dbReference type="PANTHER" id="PTHR43053">
    <property type="entry name" value="GLYCOSIDASE FAMILY 31"/>
    <property type="match status" value="1"/>
</dbReference>
<feature type="transmembrane region" description="Helical" evidence="1">
    <location>
        <begin position="30"/>
        <end position="50"/>
    </location>
</feature>
<sequence>MPHSRNRNPSPIPEVTWDTGLKEMNETWKGAIACLGVAVFFVMTIGIIYWQVVDQPNKNWILKGSFSGLIWERRTQTLVIQTLTEDKTFAEIVVENVGNTDIEVPFVRNMCWLNKTEFCYTWDSVAEVKISLESDEDSDTECYSVTWTPIHCHVDLKDCFSMVNISWYGGASVHAPNWPINDANISMQPFTVSDLRDNPSGFGSVLERYFLGSSGVSVLVAPNIPLHVGIESRQQYCLQTPPSMERMPLQYTVCVGHNIRAVHQESMQQLSTARRELPNMDVLRLPFWKLLANVDSGAKLERELRTFSNRLKRHHLGEGVISLDEHSTALLDNMDHSYLNSKKRMSKRKTRDLPFVKLLNISITLSPYLSVDSQHTIFDRMGKNDVPLLTQWKGKYSVKLNISNPEATNWFLDKVDSLHSHLGMEYVILEGGEGNPFEEQALRLPLAWVGDEYIRLLADLAERIGDNAIVTSGTRSSHKALFIRMSALQSDWSYSGLKGIIPSLLHYSLLGYSFFIPDAVGGSLSAELVADDELYVRWLEIAAFLPVISFQTPPWVLNLTRFYIAKHHDFVIPLILKYAEEWKDTGNPIYRPLWWLSPNDPITCTIDDEFLIGNEVLVAPVTEKGALQRDIYLPESDFQWQDTKNAQMFDGGTFLESYPVSLGDVAVFVRWRS</sequence>
<dbReference type="Gene3D" id="2.60.40.1180">
    <property type="entry name" value="Golgi alpha-mannosidase II"/>
    <property type="match status" value="1"/>
</dbReference>
<dbReference type="InterPro" id="IPR048395">
    <property type="entry name" value="Glyco_hydro_31_C"/>
</dbReference>
<keyword evidence="1" id="KW-0812">Transmembrane</keyword>
<keyword evidence="1" id="KW-1133">Transmembrane helix</keyword>
<evidence type="ECO:0000256" key="1">
    <source>
        <dbReference type="SAM" id="Phobius"/>
    </source>
</evidence>
<keyword evidence="1" id="KW-0472">Membrane</keyword>
<proteinExistence type="predicted"/>
<reference evidence="3" key="1">
    <citation type="submission" date="2025-08" db="UniProtKB">
        <authorList>
            <consortium name="Ensembl"/>
        </authorList>
    </citation>
    <scope>IDENTIFICATION</scope>
</reference>